<dbReference type="AlphaFoldDB" id="A0A5B0E1I4"/>
<evidence type="ECO:0000259" key="2">
    <source>
        <dbReference type="Pfam" id="PF07331"/>
    </source>
</evidence>
<dbReference type="Proteomes" id="UP000324738">
    <property type="component" value="Unassembled WGS sequence"/>
</dbReference>
<feature type="transmembrane region" description="Helical" evidence="1">
    <location>
        <begin position="154"/>
        <end position="178"/>
    </location>
</feature>
<dbReference type="OrthoDB" id="7948803at2"/>
<proteinExistence type="predicted"/>
<evidence type="ECO:0000256" key="1">
    <source>
        <dbReference type="SAM" id="Phobius"/>
    </source>
</evidence>
<sequence length="186" mass="19909">MSSTRRTQKSISPSSSAIIPISVKSLASDSAAHKTRTWRIGRAIAGILGLIFALVYLFEGRNLPVGQMRAPGAGIFPLVVGVIFALVSMGVIIDALWSKMPGKVTLPAGEDRKRLIIIFCAFLVYVGLINLLGFLISTVLLVIVFTRVVGEVSWLKAAMCGFGLTLLVWLAFAVLLGVRLPAGIWG</sequence>
<reference evidence="3 4" key="1">
    <citation type="submission" date="2019-08" db="EMBL/GenBank/DDBJ databases">
        <title>Aureimonas fodiniaquatilis sp. nov., isolated from a coal mine wastewater.</title>
        <authorList>
            <person name="Kim W."/>
        </authorList>
    </citation>
    <scope>NUCLEOTIDE SEQUENCE [LARGE SCALE GENOMIC DNA]</scope>
    <source>
        <strain evidence="3 4">CAU 1482</strain>
    </source>
</reference>
<feature type="transmembrane region" description="Helical" evidence="1">
    <location>
        <begin position="40"/>
        <end position="58"/>
    </location>
</feature>
<comment type="caution">
    <text evidence="3">The sequence shown here is derived from an EMBL/GenBank/DDBJ whole genome shotgun (WGS) entry which is preliminary data.</text>
</comment>
<evidence type="ECO:0000313" key="4">
    <source>
        <dbReference type="Proteomes" id="UP000324738"/>
    </source>
</evidence>
<gene>
    <name evidence="3" type="ORF">FPY71_05380</name>
</gene>
<dbReference type="InterPro" id="IPR009936">
    <property type="entry name" value="DUF1468"/>
</dbReference>
<protein>
    <submittedName>
        <fullName evidence="3">Tripartite tricarboxylate transporter TctB family protein</fullName>
    </submittedName>
</protein>
<dbReference type="Pfam" id="PF07331">
    <property type="entry name" value="TctB"/>
    <property type="match status" value="1"/>
</dbReference>
<dbReference type="EMBL" id="VTWH01000001">
    <property type="protein sequence ID" value="KAA0972518.1"/>
    <property type="molecule type" value="Genomic_DNA"/>
</dbReference>
<feature type="transmembrane region" description="Helical" evidence="1">
    <location>
        <begin position="115"/>
        <end position="148"/>
    </location>
</feature>
<feature type="domain" description="DUF1468" evidence="2">
    <location>
        <begin position="45"/>
        <end position="181"/>
    </location>
</feature>
<feature type="transmembrane region" description="Helical" evidence="1">
    <location>
        <begin position="70"/>
        <end position="94"/>
    </location>
</feature>
<name>A0A5B0E1I4_9HYPH</name>
<accession>A0A5B0E1I4</accession>
<keyword evidence="4" id="KW-1185">Reference proteome</keyword>
<keyword evidence="1" id="KW-0472">Membrane</keyword>
<keyword evidence="1" id="KW-1133">Transmembrane helix</keyword>
<evidence type="ECO:0000313" key="3">
    <source>
        <dbReference type="EMBL" id="KAA0972518.1"/>
    </source>
</evidence>
<keyword evidence="1" id="KW-0812">Transmembrane</keyword>
<organism evidence="3 4">
    <name type="scientific">Aureimonas fodinaquatilis</name>
    <dbReference type="NCBI Taxonomy" id="2565783"/>
    <lineage>
        <taxon>Bacteria</taxon>
        <taxon>Pseudomonadati</taxon>
        <taxon>Pseudomonadota</taxon>
        <taxon>Alphaproteobacteria</taxon>
        <taxon>Hyphomicrobiales</taxon>
        <taxon>Aurantimonadaceae</taxon>
        <taxon>Aureimonas</taxon>
    </lineage>
</organism>